<reference evidence="2" key="1">
    <citation type="journal article" date="2020" name="Stud. Mycol.">
        <title>101 Dothideomycetes genomes: a test case for predicting lifestyles and emergence of pathogens.</title>
        <authorList>
            <person name="Haridas S."/>
            <person name="Albert R."/>
            <person name="Binder M."/>
            <person name="Bloem J."/>
            <person name="Labutti K."/>
            <person name="Salamov A."/>
            <person name="Andreopoulos B."/>
            <person name="Baker S."/>
            <person name="Barry K."/>
            <person name="Bills G."/>
            <person name="Bluhm B."/>
            <person name="Cannon C."/>
            <person name="Castanera R."/>
            <person name="Culley D."/>
            <person name="Daum C."/>
            <person name="Ezra D."/>
            <person name="Gonzalez J."/>
            <person name="Henrissat B."/>
            <person name="Kuo A."/>
            <person name="Liang C."/>
            <person name="Lipzen A."/>
            <person name="Lutzoni F."/>
            <person name="Magnuson J."/>
            <person name="Mondo S."/>
            <person name="Nolan M."/>
            <person name="Ohm R."/>
            <person name="Pangilinan J."/>
            <person name="Park H.-J."/>
            <person name="Ramirez L."/>
            <person name="Alfaro M."/>
            <person name="Sun H."/>
            <person name="Tritt A."/>
            <person name="Yoshinaga Y."/>
            <person name="Zwiers L.-H."/>
            <person name="Turgeon B."/>
            <person name="Goodwin S."/>
            <person name="Spatafora J."/>
            <person name="Crous P."/>
            <person name="Grigoriev I."/>
        </authorList>
    </citation>
    <scope>NUCLEOTIDE SEQUENCE</scope>
    <source>
        <strain evidence="2">CBS 690.94</strain>
    </source>
</reference>
<dbReference type="OrthoDB" id="4158087at2759"/>
<accession>A0A9P4PSR6</accession>
<protein>
    <submittedName>
        <fullName evidence="2">Uncharacterized protein</fullName>
    </submittedName>
</protein>
<keyword evidence="3" id="KW-1185">Reference proteome</keyword>
<gene>
    <name evidence="2" type="ORF">P171DRAFT_480596</name>
</gene>
<organism evidence="2 3">
    <name type="scientific">Karstenula rhodostoma CBS 690.94</name>
    <dbReference type="NCBI Taxonomy" id="1392251"/>
    <lineage>
        <taxon>Eukaryota</taxon>
        <taxon>Fungi</taxon>
        <taxon>Dikarya</taxon>
        <taxon>Ascomycota</taxon>
        <taxon>Pezizomycotina</taxon>
        <taxon>Dothideomycetes</taxon>
        <taxon>Pleosporomycetidae</taxon>
        <taxon>Pleosporales</taxon>
        <taxon>Massarineae</taxon>
        <taxon>Didymosphaeriaceae</taxon>
        <taxon>Karstenula</taxon>
    </lineage>
</organism>
<proteinExistence type="predicted"/>
<comment type="caution">
    <text evidence="2">The sequence shown here is derived from an EMBL/GenBank/DDBJ whole genome shotgun (WGS) entry which is preliminary data.</text>
</comment>
<dbReference type="PANTHER" id="PTHR37540">
    <property type="entry name" value="TRANSCRIPTION FACTOR (ACR-2), PUTATIVE-RELATED-RELATED"/>
    <property type="match status" value="1"/>
</dbReference>
<dbReference type="AlphaFoldDB" id="A0A9P4PSR6"/>
<feature type="region of interest" description="Disordered" evidence="1">
    <location>
        <begin position="43"/>
        <end position="87"/>
    </location>
</feature>
<dbReference type="EMBL" id="MU001494">
    <property type="protein sequence ID" value="KAF2449517.1"/>
    <property type="molecule type" value="Genomic_DNA"/>
</dbReference>
<dbReference type="Proteomes" id="UP000799764">
    <property type="component" value="Unassembled WGS sequence"/>
</dbReference>
<evidence type="ECO:0000313" key="3">
    <source>
        <dbReference type="Proteomes" id="UP000799764"/>
    </source>
</evidence>
<evidence type="ECO:0000313" key="2">
    <source>
        <dbReference type="EMBL" id="KAF2449517.1"/>
    </source>
</evidence>
<dbReference type="PANTHER" id="PTHR37540:SF10">
    <property type="entry name" value="SIGMA-70 REGION 2 FAMILY PROTEIN"/>
    <property type="match status" value="1"/>
</dbReference>
<name>A0A9P4PSR6_9PLEO</name>
<feature type="compositionally biased region" description="Low complexity" evidence="1">
    <location>
        <begin position="44"/>
        <end position="55"/>
    </location>
</feature>
<sequence length="486" mass="54692">MSPRSRSPATTHYEFIAHTGIEDASAKQNLKTVRSHVMRNYLHQQQRQSGQSSKSAVSERRQSKQRARSSRSASKDTDAWTTPGTASDPQNQFALGCIGSFDVSLGVAPHRAESNPFLGYVPQQDVVSCLAQSYVTCVMRDKKDGFLQPSLDTLNAKGETMRVVQETLEMCGSDVPDTILFAIHSLAYGCSTNHEWVEAVGHIEALQRLVETRGGMHHMEFDLQRILTYSSLFIAAELLLPPQFPLPLYPNSIPFNLAFQDDAQIRAWRTVKRFPKNNSFVFDVVVRMHQLGLAATPDWTDKIDKRALSNLYFEAMHSAMLVQLEEPWHGQLQSGAQGREVSIMFKVWAAGLPIFVSAALRHLKLPQGSNTMRYYHGPIFGRIKAILDDNGGHHAWPRGKNLEPILATLFYALEALTWDDPWRTYCLHAMRKVSNILKLKNTEDFKKVLDFFPTTATYQDLIYDVWAQITSSSVPSTLSCVLQDSS</sequence>
<evidence type="ECO:0000256" key="1">
    <source>
        <dbReference type="SAM" id="MobiDB-lite"/>
    </source>
</evidence>